<comment type="caution">
    <text evidence="1">The sequence shown here is derived from an EMBL/GenBank/DDBJ whole genome shotgun (WGS) entry which is preliminary data.</text>
</comment>
<dbReference type="PANTHER" id="PTHR36932:SF1">
    <property type="entry name" value="CAPSULAR POLYSACCHARIDE BIOSYNTHESIS PROTEIN"/>
    <property type="match status" value="1"/>
</dbReference>
<accession>A0ABU1UDG0</accession>
<dbReference type="EC" id="6.2.1.30" evidence="1"/>
<dbReference type="InterPro" id="IPR053158">
    <property type="entry name" value="CapK_Type1_Caps_Biosynth"/>
</dbReference>
<reference evidence="1 2" key="1">
    <citation type="submission" date="2023-07" db="EMBL/GenBank/DDBJ databases">
        <title>Sorghum-associated microbial communities from plants grown in Nebraska, USA.</title>
        <authorList>
            <person name="Schachtman D."/>
        </authorList>
    </citation>
    <scope>NUCLEOTIDE SEQUENCE [LARGE SCALE GENOMIC DNA]</scope>
    <source>
        <strain evidence="1 2">BE167</strain>
    </source>
</reference>
<dbReference type="GO" id="GO:0047475">
    <property type="term" value="F:phenylacetate-CoA ligase activity"/>
    <property type="evidence" value="ECO:0007669"/>
    <property type="project" value="UniProtKB-EC"/>
</dbReference>
<dbReference type="Gene3D" id="3.40.50.12780">
    <property type="entry name" value="N-terminal domain of ligase-like"/>
    <property type="match status" value="1"/>
</dbReference>
<sequence length="460" mass="50986">MLGRIREAVAHSSPAVREIFGLASYWLPPQIRLGSEFFTASEGIKRSREDKAWAEQEQRALLRQVIEKALKTGYYSRHQGYVYSNNEDVYELISSFPILSREELTTNRDLMLASPRAKVDLVSTSGSSGKPAVFYLDKIRGAGEWAYVCDAWRRSGYRPEDWRAVLRGQKLGAAGRRHLVSRSTRELFLSPFGLDSASVQEYWRLISARGIEYIHGYPSSLTAVAKAAQTLDPLKHRQRIKGIFPVSERVTKDQAEVLAEAFPQAVILPFYGLSERVAFAEYDPTTGNYTFSPLYGYVEVVDETGAPVDIGDEGRLVATGLRLTGMPILRYDTGDVATLAGYAGRGAPIVNGLKARRIQEHLFTGSGAAISTSALNLHSDAYVRVLAFRFVQRTYGLVDILIVLNDNGSQADAQSFASEMQQNCAGRILFNAVVVDNLPDTTNGKQQLVEMRISANPERS</sequence>
<protein>
    <submittedName>
        <fullName evidence="1">Phenylacetate-CoA ligase</fullName>
        <ecNumber evidence="1">6.2.1.30</ecNumber>
    </submittedName>
</protein>
<gene>
    <name evidence="1" type="ORF">J2X01_002476</name>
</gene>
<keyword evidence="1" id="KW-0436">Ligase</keyword>
<name>A0ABU1UDG0_9MICC</name>
<dbReference type="Proteomes" id="UP001252243">
    <property type="component" value="Unassembled WGS sequence"/>
</dbReference>
<evidence type="ECO:0000313" key="1">
    <source>
        <dbReference type="EMBL" id="MDR7083183.1"/>
    </source>
</evidence>
<organism evidence="1 2">
    <name type="scientific">Arthrobacter ginsengisoli</name>
    <dbReference type="NCBI Taxonomy" id="1356565"/>
    <lineage>
        <taxon>Bacteria</taxon>
        <taxon>Bacillati</taxon>
        <taxon>Actinomycetota</taxon>
        <taxon>Actinomycetes</taxon>
        <taxon>Micrococcales</taxon>
        <taxon>Micrococcaceae</taxon>
        <taxon>Arthrobacter</taxon>
    </lineage>
</organism>
<dbReference type="EMBL" id="JAVDVQ010000009">
    <property type="protein sequence ID" value="MDR7083183.1"/>
    <property type="molecule type" value="Genomic_DNA"/>
</dbReference>
<dbReference type="RefSeq" id="WP_310057474.1">
    <property type="nucleotide sequence ID" value="NZ_JAVDVQ010000009.1"/>
</dbReference>
<dbReference type="SUPFAM" id="SSF56801">
    <property type="entry name" value="Acetyl-CoA synthetase-like"/>
    <property type="match status" value="1"/>
</dbReference>
<dbReference type="InterPro" id="IPR042099">
    <property type="entry name" value="ANL_N_sf"/>
</dbReference>
<proteinExistence type="predicted"/>
<keyword evidence="2" id="KW-1185">Reference proteome</keyword>
<evidence type="ECO:0000313" key="2">
    <source>
        <dbReference type="Proteomes" id="UP001252243"/>
    </source>
</evidence>
<dbReference type="PANTHER" id="PTHR36932">
    <property type="entry name" value="CAPSULAR POLYSACCHARIDE BIOSYNTHESIS PROTEIN"/>
    <property type="match status" value="1"/>
</dbReference>